<feature type="non-terminal residue" evidence="2">
    <location>
        <position position="1"/>
    </location>
</feature>
<name>A0A0J7KAN2_LASNI</name>
<sequence>PATTPLTTILPALIQPAPLQPAPPQPAQMPSIQNIYEELQMLRNAYGEQRGRGGRGGHGGRGGRGGRGGWRERRRARGQGQQGRHVHIHKGNVYIYLLRPDSWKGESMVGRNLRNL</sequence>
<organism evidence="2 3">
    <name type="scientific">Lasius niger</name>
    <name type="common">Black garden ant</name>
    <dbReference type="NCBI Taxonomy" id="67767"/>
    <lineage>
        <taxon>Eukaryota</taxon>
        <taxon>Metazoa</taxon>
        <taxon>Ecdysozoa</taxon>
        <taxon>Arthropoda</taxon>
        <taxon>Hexapoda</taxon>
        <taxon>Insecta</taxon>
        <taxon>Pterygota</taxon>
        <taxon>Neoptera</taxon>
        <taxon>Endopterygota</taxon>
        <taxon>Hymenoptera</taxon>
        <taxon>Apocrita</taxon>
        <taxon>Aculeata</taxon>
        <taxon>Formicoidea</taxon>
        <taxon>Formicidae</taxon>
        <taxon>Formicinae</taxon>
        <taxon>Lasius</taxon>
        <taxon>Lasius</taxon>
    </lineage>
</organism>
<reference evidence="2 3" key="1">
    <citation type="submission" date="2015-04" db="EMBL/GenBank/DDBJ databases">
        <title>Lasius niger genome sequencing.</title>
        <authorList>
            <person name="Konorov E.A."/>
            <person name="Nikitin M.A."/>
            <person name="Kirill M.V."/>
            <person name="Chang P."/>
        </authorList>
    </citation>
    <scope>NUCLEOTIDE SEQUENCE [LARGE SCALE GENOMIC DNA]</scope>
    <source>
        <tissue evidence="2">Whole</tissue>
    </source>
</reference>
<evidence type="ECO:0000313" key="2">
    <source>
        <dbReference type="EMBL" id="KMQ87468.1"/>
    </source>
</evidence>
<proteinExistence type="predicted"/>
<dbReference type="PaxDb" id="67767-A0A0J7KAN2"/>
<accession>A0A0J7KAN2</accession>
<dbReference type="AlphaFoldDB" id="A0A0J7KAN2"/>
<protein>
    <submittedName>
        <fullName evidence="2">Uncharacterized protein</fullName>
    </submittedName>
</protein>
<comment type="caution">
    <text evidence="2">The sequence shown here is derived from an EMBL/GenBank/DDBJ whole genome shotgun (WGS) entry which is preliminary data.</text>
</comment>
<evidence type="ECO:0000313" key="3">
    <source>
        <dbReference type="Proteomes" id="UP000036403"/>
    </source>
</evidence>
<feature type="region of interest" description="Disordered" evidence="1">
    <location>
        <begin position="46"/>
        <end position="85"/>
    </location>
</feature>
<feature type="compositionally biased region" description="Gly residues" evidence="1">
    <location>
        <begin position="54"/>
        <end position="68"/>
    </location>
</feature>
<gene>
    <name evidence="2" type="ORF">RF55_13250</name>
</gene>
<evidence type="ECO:0000256" key="1">
    <source>
        <dbReference type="SAM" id="MobiDB-lite"/>
    </source>
</evidence>
<dbReference type="EMBL" id="LBMM01010427">
    <property type="protein sequence ID" value="KMQ87468.1"/>
    <property type="molecule type" value="Genomic_DNA"/>
</dbReference>
<keyword evidence="3" id="KW-1185">Reference proteome</keyword>
<dbReference type="Proteomes" id="UP000036403">
    <property type="component" value="Unassembled WGS sequence"/>
</dbReference>